<name>A0A1K2H920_9LACT</name>
<dbReference type="Gene3D" id="3.40.190.10">
    <property type="entry name" value="Periplasmic binding protein-like II"/>
    <property type="match status" value="2"/>
</dbReference>
<dbReference type="PANTHER" id="PTHR35936:SF17">
    <property type="entry name" value="ARGININE-BINDING EXTRACELLULAR PROTEIN ARTP"/>
    <property type="match status" value="1"/>
</dbReference>
<dbReference type="Proteomes" id="UP000185655">
    <property type="component" value="Unassembled WGS sequence"/>
</dbReference>
<dbReference type="OrthoDB" id="9774451at2"/>
<protein>
    <submittedName>
        <fullName evidence="5">Amino acid ABC transporter substrate-binding protein</fullName>
    </submittedName>
    <submittedName>
        <fullName evidence="6">Polar amino acid transport system substrate-binding protein</fullName>
    </submittedName>
</protein>
<gene>
    <name evidence="5" type="ORF">RR45_GL001372</name>
    <name evidence="6" type="ORF">SAMN02746068_00604</name>
</gene>
<dbReference type="PANTHER" id="PTHR35936">
    <property type="entry name" value="MEMBRANE-BOUND LYTIC MUREIN TRANSGLYCOSYLASE F"/>
    <property type="match status" value="1"/>
</dbReference>
<evidence type="ECO:0000256" key="1">
    <source>
        <dbReference type="ARBA" id="ARBA00022729"/>
    </source>
</evidence>
<reference evidence="5 8" key="1">
    <citation type="submission" date="2014-12" db="EMBL/GenBank/DDBJ databases">
        <title>Draft genome sequences of 10 type strains of Lactococcus.</title>
        <authorList>
            <person name="Sun Z."/>
            <person name="Zhong Z."/>
            <person name="Liu W."/>
            <person name="Zhang W."/>
            <person name="Zhang H."/>
        </authorList>
    </citation>
    <scope>NUCLEOTIDE SEQUENCE [LARGE SCALE GENOMIC DNA]</scope>
    <source>
        <strain evidence="5 8">DSM 22330</strain>
    </source>
</reference>
<proteinExistence type="predicted"/>
<feature type="signal peptide" evidence="2">
    <location>
        <begin position="1"/>
        <end position="20"/>
    </location>
</feature>
<dbReference type="EMBL" id="JXJT01000030">
    <property type="protein sequence ID" value="PCS00082.1"/>
    <property type="molecule type" value="Genomic_DNA"/>
</dbReference>
<evidence type="ECO:0000313" key="7">
    <source>
        <dbReference type="Proteomes" id="UP000185655"/>
    </source>
</evidence>
<keyword evidence="8" id="KW-1185">Reference proteome</keyword>
<dbReference type="InterPro" id="IPR001638">
    <property type="entry name" value="Solute-binding_3/MltF_N"/>
</dbReference>
<keyword evidence="1 2" id="KW-0732">Signal</keyword>
<accession>A0A1K2H920</accession>
<feature type="domain" description="Ionotropic glutamate receptor C-terminal" evidence="4">
    <location>
        <begin position="42"/>
        <end position="268"/>
    </location>
</feature>
<dbReference type="STRING" id="1122154.SAMN02746068_00604"/>
<dbReference type="SMART" id="SM00079">
    <property type="entry name" value="PBPe"/>
    <property type="match status" value="1"/>
</dbReference>
<evidence type="ECO:0000313" key="8">
    <source>
        <dbReference type="Proteomes" id="UP000218979"/>
    </source>
</evidence>
<dbReference type="PROSITE" id="PS51257">
    <property type="entry name" value="PROKAR_LIPOPROTEIN"/>
    <property type="match status" value="1"/>
</dbReference>
<dbReference type="EMBL" id="FPKS01000003">
    <property type="protein sequence ID" value="SFZ72623.1"/>
    <property type="molecule type" value="Genomic_DNA"/>
</dbReference>
<dbReference type="AlphaFoldDB" id="A0A1K2H920"/>
<dbReference type="SMART" id="SM00062">
    <property type="entry name" value="PBPb"/>
    <property type="match status" value="1"/>
</dbReference>
<evidence type="ECO:0000259" key="4">
    <source>
        <dbReference type="SMART" id="SM00079"/>
    </source>
</evidence>
<dbReference type="GO" id="GO:0016020">
    <property type="term" value="C:membrane"/>
    <property type="evidence" value="ECO:0007669"/>
    <property type="project" value="InterPro"/>
</dbReference>
<organism evidence="6 7">
    <name type="scientific">Pseudolactococcus chungangensis CAU 28 = DSM 22330</name>
    <dbReference type="NCBI Taxonomy" id="1122154"/>
    <lineage>
        <taxon>Bacteria</taxon>
        <taxon>Bacillati</taxon>
        <taxon>Bacillota</taxon>
        <taxon>Bacilli</taxon>
        <taxon>Lactobacillales</taxon>
        <taxon>Streptococcaceae</taxon>
        <taxon>Pseudolactococcus</taxon>
    </lineage>
</organism>
<evidence type="ECO:0000313" key="5">
    <source>
        <dbReference type="EMBL" id="PCS00082.1"/>
    </source>
</evidence>
<sequence length="274" mass="29409">MKMKKMILGIVAATAVLTLAACGSDKKAEPNHYVDQIKDKGTLTVALNPEFAPFEFQVIKDGKNTIVGSDIDLANEIGKALGVKVKFQAMDFNNVLASVESGKADIAISGISATPDRQKAYDFSTSYYTAQNVMIVQKSQADAYQNLAAFDGKKVAAQKGTVQENIVKDQVKGANLVSLTKNGQMINELKNGTVSGVVFEEPIAKAYVAANPDLAIVTNIKFDSSKSDSYAIAMPKDSGNLKKEIDKVITQLKADGKIEEFVKTNFELSQAAAK</sequence>
<evidence type="ECO:0000313" key="6">
    <source>
        <dbReference type="EMBL" id="SFZ72623.1"/>
    </source>
</evidence>
<reference evidence="6 7" key="2">
    <citation type="submission" date="2016-11" db="EMBL/GenBank/DDBJ databases">
        <authorList>
            <person name="Jaros S."/>
            <person name="Januszkiewicz K."/>
            <person name="Wedrychowicz H."/>
        </authorList>
    </citation>
    <scope>NUCLEOTIDE SEQUENCE [LARGE SCALE GENOMIC DNA]</scope>
    <source>
        <strain evidence="6 7">DSM 22330</strain>
    </source>
</reference>
<dbReference type="GO" id="GO:0015276">
    <property type="term" value="F:ligand-gated monoatomic ion channel activity"/>
    <property type="evidence" value="ECO:0007669"/>
    <property type="project" value="InterPro"/>
</dbReference>
<evidence type="ECO:0000256" key="2">
    <source>
        <dbReference type="SAM" id="SignalP"/>
    </source>
</evidence>
<evidence type="ECO:0000259" key="3">
    <source>
        <dbReference type="SMART" id="SM00062"/>
    </source>
</evidence>
<dbReference type="Proteomes" id="UP000218979">
    <property type="component" value="Unassembled WGS sequence"/>
</dbReference>
<dbReference type="Pfam" id="PF00497">
    <property type="entry name" value="SBP_bac_3"/>
    <property type="match status" value="1"/>
</dbReference>
<dbReference type="SUPFAM" id="SSF53850">
    <property type="entry name" value="Periplasmic binding protein-like II"/>
    <property type="match status" value="1"/>
</dbReference>
<feature type="domain" description="Solute-binding protein family 3/N-terminal" evidence="3">
    <location>
        <begin position="42"/>
        <end position="269"/>
    </location>
</feature>
<feature type="chain" id="PRO_5038336079" evidence="2">
    <location>
        <begin position="21"/>
        <end position="274"/>
    </location>
</feature>
<dbReference type="InterPro" id="IPR001320">
    <property type="entry name" value="Iontro_rcpt_C"/>
</dbReference>